<name>A0A3E1NH02_9BACT</name>
<dbReference type="RefSeq" id="WP_116848445.1">
    <property type="nucleotide sequence ID" value="NZ_QTJU01000006.1"/>
</dbReference>
<organism evidence="2 3">
    <name type="scientific">Deminuibacter soli</name>
    <dbReference type="NCBI Taxonomy" id="2291815"/>
    <lineage>
        <taxon>Bacteria</taxon>
        <taxon>Pseudomonadati</taxon>
        <taxon>Bacteroidota</taxon>
        <taxon>Chitinophagia</taxon>
        <taxon>Chitinophagales</taxon>
        <taxon>Chitinophagaceae</taxon>
        <taxon>Deminuibacter</taxon>
    </lineage>
</organism>
<feature type="region of interest" description="Disordered" evidence="1">
    <location>
        <begin position="628"/>
        <end position="670"/>
    </location>
</feature>
<evidence type="ECO:0000313" key="2">
    <source>
        <dbReference type="EMBL" id="RFM27141.1"/>
    </source>
</evidence>
<protein>
    <submittedName>
        <fullName evidence="2">Uncharacterized protein</fullName>
    </submittedName>
</protein>
<dbReference type="AlphaFoldDB" id="A0A3E1NH02"/>
<accession>A0A3E1NH02</accession>
<comment type="caution">
    <text evidence="2">The sequence shown here is derived from an EMBL/GenBank/DDBJ whole genome shotgun (WGS) entry which is preliminary data.</text>
</comment>
<reference evidence="2 3" key="1">
    <citation type="submission" date="2018-08" db="EMBL/GenBank/DDBJ databases">
        <title>Chitinophagaceae sp. K23C18032701, a novel bacterium isolated from forest soil.</title>
        <authorList>
            <person name="Wang C."/>
        </authorList>
    </citation>
    <scope>NUCLEOTIDE SEQUENCE [LARGE SCALE GENOMIC DNA]</scope>
    <source>
        <strain evidence="2 3">K23C18032701</strain>
    </source>
</reference>
<keyword evidence="3" id="KW-1185">Reference proteome</keyword>
<feature type="compositionally biased region" description="Polar residues" evidence="1">
    <location>
        <begin position="628"/>
        <end position="641"/>
    </location>
</feature>
<proteinExistence type="predicted"/>
<gene>
    <name evidence="2" type="ORF">DXN05_16915</name>
</gene>
<dbReference type="EMBL" id="QTJU01000006">
    <property type="protein sequence ID" value="RFM27141.1"/>
    <property type="molecule type" value="Genomic_DNA"/>
</dbReference>
<evidence type="ECO:0000313" key="3">
    <source>
        <dbReference type="Proteomes" id="UP000261284"/>
    </source>
</evidence>
<dbReference type="Proteomes" id="UP000261284">
    <property type="component" value="Unassembled WGS sequence"/>
</dbReference>
<evidence type="ECO:0000256" key="1">
    <source>
        <dbReference type="SAM" id="MobiDB-lite"/>
    </source>
</evidence>
<sequence>MAETNEPKAAHQSYEDHENVAETLLTNIAEILSKLSIKKVYFVDDAIKLPIDKATFIGLVRTIIGENKMDQLRELSIQNALDLTLEDDILPEHIDSTWDNIKPRKQLSYYKKAYELVGEPQAINDLNVANNVKEFFADGVLICLTPNEWIDQRDAILQGLPEGERILVLFDQDLKLAGDPFTVTKGEDLILEVKNRNIPDKIIATLFTHTTTDIANELTDRQVICENGKGLSVVDFFLLSKSRLNKHDLFTDGIKKACLNTFCEVIKDRTITIIEEAQAKTIERLRTFDTYDFDHTVFKTSSTEGVWEPETLLRITDVLFKDNVRELMNDGNYVSQVNDTICSAKEVSNIEIAIKDAKPVPYNKKFELRHQELFESDKHLNELRRPIDNGDIFVITDGEKKNKHYILVAQECDMMVRGDNGKRGSESAIFLEIEKLSSEQLFTEMKRKYEGEIKKKKFANHFFADKYQLEYFERGTDKNGLVHFKKDIVIALNVLDLIVFNSTGEAVLDLNAPTYDKRFHNSAWQQRYELIKDEFEKYAQELDSHNGVLDAISNEFISEAQRNAIKAHLRHPFSFLEKVGILVNYSNRKFNFGIKRVGRLRLPKSKNLLDRYYQHLSRFAELHDFAGDTSSQGGYSKTPNQVKKVEASGQSEKASITKPPTPDVPSIIPE</sequence>
<dbReference type="OrthoDB" id="2987435at2"/>